<dbReference type="AlphaFoldDB" id="A0A819EED2"/>
<dbReference type="Proteomes" id="UP000663842">
    <property type="component" value="Unassembled WGS sequence"/>
</dbReference>
<proteinExistence type="predicted"/>
<gene>
    <name evidence="1" type="ORF">GIL414_LOCUS323</name>
    <name evidence="3" type="ORF">SMN809_LOCUS50974</name>
    <name evidence="2" type="ORF">UXM345_LOCUS7673</name>
</gene>
<dbReference type="EMBL" id="CAJOBJ010000033">
    <property type="protein sequence ID" value="CAF3786647.1"/>
    <property type="molecule type" value="Genomic_DNA"/>
</dbReference>
<sequence>MDYSYFLWFSSEFHNRTCVDALNIIANLCRWLKTYYYKNNMLPIHASKSIHLGVRFIDGYFLVLVMSVLQQISVNYLEQALTTVDIDDEIKGYIYKARAQYLEQMHHVKHIA</sequence>
<protein>
    <submittedName>
        <fullName evidence="2">Uncharacterized protein</fullName>
    </submittedName>
</protein>
<name>A0A819EED2_9BILA</name>
<accession>A0A819EED2</accession>
<evidence type="ECO:0000313" key="3">
    <source>
        <dbReference type="EMBL" id="CAF4884594.1"/>
    </source>
</evidence>
<dbReference type="EMBL" id="CAJOBF010000642">
    <property type="protein sequence ID" value="CAF3848273.1"/>
    <property type="molecule type" value="Genomic_DNA"/>
</dbReference>
<organism evidence="2 4">
    <name type="scientific">Rotaria magnacalcarata</name>
    <dbReference type="NCBI Taxonomy" id="392030"/>
    <lineage>
        <taxon>Eukaryota</taxon>
        <taxon>Metazoa</taxon>
        <taxon>Spiralia</taxon>
        <taxon>Gnathifera</taxon>
        <taxon>Rotifera</taxon>
        <taxon>Eurotatoria</taxon>
        <taxon>Bdelloidea</taxon>
        <taxon>Philodinida</taxon>
        <taxon>Philodinidae</taxon>
        <taxon>Rotaria</taxon>
    </lineage>
</organism>
<evidence type="ECO:0000313" key="1">
    <source>
        <dbReference type="EMBL" id="CAF3786647.1"/>
    </source>
</evidence>
<comment type="caution">
    <text evidence="2">The sequence shown here is derived from an EMBL/GenBank/DDBJ whole genome shotgun (WGS) entry which is preliminary data.</text>
</comment>
<evidence type="ECO:0000313" key="2">
    <source>
        <dbReference type="EMBL" id="CAF3848273.1"/>
    </source>
</evidence>
<dbReference type="EMBL" id="CAJOBI010169808">
    <property type="protein sequence ID" value="CAF4884594.1"/>
    <property type="molecule type" value="Genomic_DNA"/>
</dbReference>
<evidence type="ECO:0000313" key="4">
    <source>
        <dbReference type="Proteomes" id="UP000663842"/>
    </source>
</evidence>
<dbReference type="Proteomes" id="UP000676336">
    <property type="component" value="Unassembled WGS sequence"/>
</dbReference>
<dbReference type="Proteomes" id="UP000681720">
    <property type="component" value="Unassembled WGS sequence"/>
</dbReference>
<reference evidence="2" key="1">
    <citation type="submission" date="2021-02" db="EMBL/GenBank/DDBJ databases">
        <authorList>
            <person name="Nowell W R."/>
        </authorList>
    </citation>
    <scope>NUCLEOTIDE SEQUENCE</scope>
</reference>